<keyword evidence="2" id="KW-1185">Reference proteome</keyword>
<dbReference type="Pfam" id="PF04294">
    <property type="entry name" value="VanW"/>
    <property type="match status" value="1"/>
</dbReference>
<dbReference type="InterPro" id="IPR007391">
    <property type="entry name" value="Vancomycin_resist_VanW"/>
</dbReference>
<evidence type="ECO:0000313" key="1">
    <source>
        <dbReference type="EMBL" id="GGP06500.1"/>
    </source>
</evidence>
<name>A0ABQ2NN35_9FLAO</name>
<accession>A0ABQ2NN35</accession>
<gene>
    <name evidence="1" type="ORF">GCM10010992_26750</name>
</gene>
<sequence>MSFKKQIKVFVKLTFRKIEDSFNRIPFAIKKNDEELPYKVTIQQPFISQEFLENKKHNLKVASEKINQIIVYPNEIFSFWKIVKNPNNTNVYKSGRSLVAGKLQEQIGGGLCQISGAIFHLALLSQLEIVERHQHSVDIYTEENRYTPLGTDATVVFGYKDLRIRNPYHFPIQFRFSVEENHFVGELCSKEKIETSALNFEIKSSENEKTVSIIDNGKIISVSHYKNQSL</sequence>
<protein>
    <recommendedName>
        <fullName evidence="3">Vancomycin resistance protein VanW</fullName>
    </recommendedName>
</protein>
<organism evidence="1 2">
    <name type="scientific">Cloacibacterium rupense</name>
    <dbReference type="NCBI Taxonomy" id="517423"/>
    <lineage>
        <taxon>Bacteria</taxon>
        <taxon>Pseudomonadati</taxon>
        <taxon>Bacteroidota</taxon>
        <taxon>Flavobacteriia</taxon>
        <taxon>Flavobacteriales</taxon>
        <taxon>Weeksellaceae</taxon>
    </lineage>
</organism>
<dbReference type="InterPro" id="IPR052913">
    <property type="entry name" value="Glycopeptide_resist_protein"/>
</dbReference>
<dbReference type="PANTHER" id="PTHR35788">
    <property type="entry name" value="EXPORTED PROTEIN-RELATED"/>
    <property type="match status" value="1"/>
</dbReference>
<comment type="caution">
    <text evidence="1">The sequence shown here is derived from an EMBL/GenBank/DDBJ whole genome shotgun (WGS) entry which is preliminary data.</text>
</comment>
<dbReference type="PANTHER" id="PTHR35788:SF1">
    <property type="entry name" value="EXPORTED PROTEIN"/>
    <property type="match status" value="1"/>
</dbReference>
<dbReference type="EMBL" id="BMLV01000007">
    <property type="protein sequence ID" value="GGP06500.1"/>
    <property type="molecule type" value="Genomic_DNA"/>
</dbReference>
<proteinExistence type="predicted"/>
<evidence type="ECO:0008006" key="3">
    <source>
        <dbReference type="Google" id="ProtNLM"/>
    </source>
</evidence>
<dbReference type="RefSeq" id="WP_188618643.1">
    <property type="nucleotide sequence ID" value="NZ_BMLV01000007.1"/>
</dbReference>
<reference evidence="2" key="1">
    <citation type="journal article" date="2019" name="Int. J. Syst. Evol. Microbiol.">
        <title>The Global Catalogue of Microorganisms (GCM) 10K type strain sequencing project: providing services to taxonomists for standard genome sequencing and annotation.</title>
        <authorList>
            <consortium name="The Broad Institute Genomics Platform"/>
            <consortium name="The Broad Institute Genome Sequencing Center for Infectious Disease"/>
            <person name="Wu L."/>
            <person name="Ma J."/>
        </authorList>
    </citation>
    <scope>NUCLEOTIDE SEQUENCE [LARGE SCALE GENOMIC DNA]</scope>
    <source>
        <strain evidence="2">CGMCC 1.7656</strain>
    </source>
</reference>
<evidence type="ECO:0000313" key="2">
    <source>
        <dbReference type="Proteomes" id="UP000620064"/>
    </source>
</evidence>
<dbReference type="Proteomes" id="UP000620064">
    <property type="component" value="Unassembled WGS sequence"/>
</dbReference>